<dbReference type="PANTHER" id="PTHR11017">
    <property type="entry name" value="LEUCINE-RICH REPEAT-CONTAINING PROTEIN"/>
    <property type="match status" value="1"/>
</dbReference>
<organism evidence="5 6">
    <name type="scientific">Eucalyptus globulus</name>
    <name type="common">Tasmanian blue gum</name>
    <dbReference type="NCBI Taxonomy" id="34317"/>
    <lineage>
        <taxon>Eukaryota</taxon>
        <taxon>Viridiplantae</taxon>
        <taxon>Streptophyta</taxon>
        <taxon>Embryophyta</taxon>
        <taxon>Tracheophyta</taxon>
        <taxon>Spermatophyta</taxon>
        <taxon>Magnoliopsida</taxon>
        <taxon>eudicotyledons</taxon>
        <taxon>Gunneridae</taxon>
        <taxon>Pentapetalae</taxon>
        <taxon>rosids</taxon>
        <taxon>malvids</taxon>
        <taxon>Myrtales</taxon>
        <taxon>Myrtaceae</taxon>
        <taxon>Myrtoideae</taxon>
        <taxon>Eucalypteae</taxon>
        <taxon>Eucalyptus</taxon>
    </lineage>
</organism>
<dbReference type="InterPro" id="IPR044974">
    <property type="entry name" value="Disease_R_plants"/>
</dbReference>
<dbReference type="Gene3D" id="3.40.50.300">
    <property type="entry name" value="P-loop containing nucleotide triphosphate hydrolases"/>
    <property type="match status" value="1"/>
</dbReference>
<dbReference type="Pfam" id="PF00931">
    <property type="entry name" value="NB-ARC"/>
    <property type="match status" value="1"/>
</dbReference>
<comment type="caution">
    <text evidence="5">The sequence shown here is derived from an EMBL/GenBank/DDBJ whole genome shotgun (WGS) entry which is preliminary data.</text>
</comment>
<evidence type="ECO:0000259" key="3">
    <source>
        <dbReference type="Pfam" id="PF00931"/>
    </source>
</evidence>
<feature type="domain" description="NB-ARC" evidence="3">
    <location>
        <begin position="32"/>
        <end position="194"/>
    </location>
</feature>
<dbReference type="InterPro" id="IPR036390">
    <property type="entry name" value="WH_DNA-bd_sf"/>
</dbReference>
<dbReference type="Gene3D" id="1.10.8.430">
    <property type="entry name" value="Helical domain of apoptotic protease-activating factors"/>
    <property type="match status" value="1"/>
</dbReference>
<evidence type="ECO:0000256" key="2">
    <source>
        <dbReference type="ARBA" id="ARBA00022737"/>
    </source>
</evidence>
<dbReference type="InterPro" id="IPR002182">
    <property type="entry name" value="NB-ARC"/>
</dbReference>
<sequence>QAAIVKIVVKEVLKKLKIKQKSVTEYLVGIDDRIKELTNFLDVSHNDVRLIGIYGMGGIGKTTIAKVVFNKLCSHFGKCCIFLDGVRERSNKEGIVSLQKQLLSDIGGSGTIGDIDNSEEGMRRIRETLSNKKVLVVLDDIDKKELINNLIGSSKLYPRSRIIVTTRNTYVLEVEGFKGETQQYEMLKMDASSALQLFGWHAFSGDFPSDDYRRLSSDIVSTTRELPLAIQVIGSLHKGKHQEIWEETLEKLRNVPAIEILEKLRISYDDLEEHQKQIFLDIACFFVNENKTDAIYMWTDCEFYPKGGIEVLTDRCLIKILDNDKFWMHDQLIALGRQIVRENSPNDPEKHSRLWIAKEALQIIGTKKTKCKVQALEISMYGSPIEIRNENFKRLPNLRFLDLKGGTYVGDFAMCHSNLRWFSWSWEDHGMNKLDLDHGMNKLDLDFRASNLYLDKLVVCKLHGLDFKDDSKAWDLIK</sequence>
<dbReference type="PANTHER" id="PTHR11017:SF570">
    <property type="entry name" value="DISEASE RESISTANCE PROTEIN (TIR-NBS CLASS)-RELATED"/>
    <property type="match status" value="1"/>
</dbReference>
<dbReference type="Pfam" id="PF23282">
    <property type="entry name" value="WHD_ROQ1"/>
    <property type="match status" value="1"/>
</dbReference>
<name>A0ABD3L635_EUCGL</name>
<feature type="non-terminal residue" evidence="5">
    <location>
        <position position="1"/>
    </location>
</feature>
<reference evidence="5 6" key="1">
    <citation type="submission" date="2024-11" db="EMBL/GenBank/DDBJ databases">
        <title>Chromosome-level genome assembly of Eucalyptus globulus Labill. provides insights into its genome evolution.</title>
        <authorList>
            <person name="Li X."/>
        </authorList>
    </citation>
    <scope>NUCLEOTIDE SEQUENCE [LARGE SCALE GENOMIC DNA]</scope>
    <source>
        <strain evidence="5">CL2024</strain>
        <tissue evidence="5">Fresh tender leaves</tissue>
    </source>
</reference>
<evidence type="ECO:0000256" key="1">
    <source>
        <dbReference type="ARBA" id="ARBA00022614"/>
    </source>
</evidence>
<dbReference type="EMBL" id="JBJKBG010000003">
    <property type="protein sequence ID" value="KAL3746952.1"/>
    <property type="molecule type" value="Genomic_DNA"/>
</dbReference>
<protein>
    <recommendedName>
        <fullName evidence="7">AAA+ ATPase domain-containing protein</fullName>
    </recommendedName>
</protein>
<proteinExistence type="predicted"/>
<gene>
    <name evidence="5" type="ORF">ACJRO7_015827</name>
</gene>
<keyword evidence="1" id="KW-0433">Leucine-rich repeat</keyword>
<evidence type="ECO:0008006" key="7">
    <source>
        <dbReference type="Google" id="ProtNLM"/>
    </source>
</evidence>
<feature type="non-terminal residue" evidence="5">
    <location>
        <position position="478"/>
    </location>
</feature>
<evidence type="ECO:0000313" key="6">
    <source>
        <dbReference type="Proteomes" id="UP001634007"/>
    </source>
</evidence>
<evidence type="ECO:0000313" key="5">
    <source>
        <dbReference type="EMBL" id="KAL3746952.1"/>
    </source>
</evidence>
<keyword evidence="2" id="KW-0677">Repeat</keyword>
<dbReference type="SUPFAM" id="SSF52540">
    <property type="entry name" value="P-loop containing nucleoside triphosphate hydrolases"/>
    <property type="match status" value="1"/>
</dbReference>
<dbReference type="InterPro" id="IPR042197">
    <property type="entry name" value="Apaf_helical"/>
</dbReference>
<dbReference type="InterPro" id="IPR027417">
    <property type="entry name" value="P-loop_NTPase"/>
</dbReference>
<accession>A0ABD3L635</accession>
<keyword evidence="6" id="KW-1185">Reference proteome</keyword>
<dbReference type="PRINTS" id="PR00364">
    <property type="entry name" value="DISEASERSIST"/>
</dbReference>
<feature type="domain" description="Disease resistance protein Roq1-like winged-helix" evidence="4">
    <location>
        <begin position="272"/>
        <end position="344"/>
    </location>
</feature>
<dbReference type="InterPro" id="IPR058192">
    <property type="entry name" value="WHD_ROQ1-like"/>
</dbReference>
<evidence type="ECO:0000259" key="4">
    <source>
        <dbReference type="Pfam" id="PF23282"/>
    </source>
</evidence>
<dbReference type="SUPFAM" id="SSF46785">
    <property type="entry name" value="Winged helix' DNA-binding domain"/>
    <property type="match status" value="1"/>
</dbReference>
<dbReference type="AlphaFoldDB" id="A0ABD3L635"/>
<dbReference type="Proteomes" id="UP001634007">
    <property type="component" value="Unassembled WGS sequence"/>
</dbReference>